<name>A0A151AV35_9FIRM</name>
<comment type="caution">
    <text evidence="4">The sequence shown here is derived from an EMBL/GenBank/DDBJ whole genome shotgun (WGS) entry which is preliminary data.</text>
</comment>
<feature type="compositionally biased region" description="Polar residues" evidence="3">
    <location>
        <begin position="117"/>
        <end position="132"/>
    </location>
</feature>
<dbReference type="PANTHER" id="PTHR37478:SF2">
    <property type="entry name" value="UPF0251 PROTEIN TK0562"/>
    <property type="match status" value="1"/>
</dbReference>
<dbReference type="PANTHER" id="PTHR37478">
    <property type="match status" value="1"/>
</dbReference>
<protein>
    <recommendedName>
        <fullName evidence="2">UPF0251 protein MOMUL_25050</fullName>
    </recommendedName>
</protein>
<keyword evidence="5" id="KW-1185">Reference proteome</keyword>
<feature type="region of interest" description="Disordered" evidence="3">
    <location>
        <begin position="114"/>
        <end position="154"/>
    </location>
</feature>
<dbReference type="AlphaFoldDB" id="A0A151AV35"/>
<evidence type="ECO:0000313" key="4">
    <source>
        <dbReference type="EMBL" id="KYH31267.1"/>
    </source>
</evidence>
<sequence length="154" mass="16911">MPRPPKCRRVEFIPGITYFKPAAVPLRQLEEVVLAVEELEAIRLKDIEGLEQEDCAARMRVSRPTFFRILNAARGKVADALINGKAIRVEGGVYRLAGPKARCEECGHEWEPETEGTETCPSCGSAEISSPASGPGRGRCRRHGWQGGIDPAKK</sequence>
<dbReference type="EMBL" id="LTBC01000013">
    <property type="protein sequence ID" value="KYH31267.1"/>
    <property type="molecule type" value="Genomic_DNA"/>
</dbReference>
<dbReference type="Pfam" id="PF02001">
    <property type="entry name" value="DUF134"/>
    <property type="match status" value="1"/>
</dbReference>
<dbReference type="PATRIC" id="fig|1122241.3.peg.2661"/>
<dbReference type="Proteomes" id="UP000075670">
    <property type="component" value="Unassembled WGS sequence"/>
</dbReference>
<accession>A0A151AV35</accession>
<evidence type="ECO:0000256" key="2">
    <source>
        <dbReference type="HAMAP-Rule" id="MF_00674"/>
    </source>
</evidence>
<proteinExistence type="inferred from homology"/>
<evidence type="ECO:0000256" key="3">
    <source>
        <dbReference type="SAM" id="MobiDB-lite"/>
    </source>
</evidence>
<dbReference type="OrthoDB" id="280278at2"/>
<evidence type="ECO:0000313" key="5">
    <source>
        <dbReference type="Proteomes" id="UP000075670"/>
    </source>
</evidence>
<dbReference type="RefSeq" id="WP_062285283.1">
    <property type="nucleotide sequence ID" value="NZ_LTBC01000013.1"/>
</dbReference>
<evidence type="ECO:0000256" key="1">
    <source>
        <dbReference type="ARBA" id="ARBA00009350"/>
    </source>
</evidence>
<organism evidence="4 5">
    <name type="scientific">Moorella mulderi DSM 14980</name>
    <dbReference type="NCBI Taxonomy" id="1122241"/>
    <lineage>
        <taxon>Bacteria</taxon>
        <taxon>Bacillati</taxon>
        <taxon>Bacillota</taxon>
        <taxon>Clostridia</taxon>
        <taxon>Neomoorellales</taxon>
        <taxon>Neomoorellaceae</taxon>
        <taxon>Neomoorella</taxon>
    </lineage>
</organism>
<dbReference type="InterPro" id="IPR002852">
    <property type="entry name" value="UPF0251"/>
</dbReference>
<gene>
    <name evidence="4" type="ORF">MOMUL_25050</name>
</gene>
<comment type="similarity">
    <text evidence="1 2">Belongs to the UPF0251 family.</text>
</comment>
<dbReference type="HAMAP" id="MF_00674">
    <property type="entry name" value="UPF0251"/>
    <property type="match status" value="1"/>
</dbReference>
<reference evidence="4 5" key="1">
    <citation type="submission" date="2016-02" db="EMBL/GenBank/DDBJ databases">
        <title>Genome sequence of Moorella mulderi DSM 14980.</title>
        <authorList>
            <person name="Poehlein A."/>
            <person name="Daniel R."/>
        </authorList>
    </citation>
    <scope>NUCLEOTIDE SEQUENCE [LARGE SCALE GENOMIC DNA]</scope>
    <source>
        <strain evidence="4 5">DSM 14980</strain>
    </source>
</reference>